<feature type="signal peptide" evidence="1">
    <location>
        <begin position="1"/>
        <end position="27"/>
    </location>
</feature>
<dbReference type="GeneID" id="105211329"/>
<dbReference type="GO" id="GO:0032259">
    <property type="term" value="P:methylation"/>
    <property type="evidence" value="ECO:0007669"/>
    <property type="project" value="UniProtKB-KW"/>
</dbReference>
<accession>A0A0A1X9P2</accession>
<name>A0A0A1X9P2_ZEUCU</name>
<dbReference type="InterPro" id="IPR031983">
    <property type="entry name" value="DUF4786"/>
</dbReference>
<dbReference type="OrthoDB" id="6609132at2759"/>
<protein>
    <submittedName>
        <fullName evidence="2">Ribosomal RNA large subunit methyltransferase G</fullName>
    </submittedName>
</protein>
<proteinExistence type="predicted"/>
<evidence type="ECO:0000256" key="1">
    <source>
        <dbReference type="SAM" id="SignalP"/>
    </source>
</evidence>
<organism evidence="2">
    <name type="scientific">Zeugodacus cucurbitae</name>
    <name type="common">Melon fruit fly</name>
    <name type="synonym">Bactrocera cucurbitae</name>
    <dbReference type="NCBI Taxonomy" id="28588"/>
    <lineage>
        <taxon>Eukaryota</taxon>
        <taxon>Metazoa</taxon>
        <taxon>Ecdysozoa</taxon>
        <taxon>Arthropoda</taxon>
        <taxon>Hexapoda</taxon>
        <taxon>Insecta</taxon>
        <taxon>Pterygota</taxon>
        <taxon>Neoptera</taxon>
        <taxon>Endopterygota</taxon>
        <taxon>Diptera</taxon>
        <taxon>Brachycera</taxon>
        <taxon>Muscomorpha</taxon>
        <taxon>Tephritoidea</taxon>
        <taxon>Tephritidae</taxon>
        <taxon>Zeugodacus</taxon>
        <taxon>Zeugodacus</taxon>
    </lineage>
</organism>
<gene>
    <name evidence="2" type="primary">rlmG</name>
    <name evidence="2" type="ORF">g.37512</name>
</gene>
<keyword evidence="2" id="KW-0489">Methyltransferase</keyword>
<evidence type="ECO:0000313" key="2">
    <source>
        <dbReference type="EMBL" id="JAD07378.1"/>
    </source>
</evidence>
<sequence length="305" mass="35334">MMMKMLQVNIFVASLCCLAFFNNFAQCETDVASNRRDENTKPTQPSAYTLQNWFTKDKSKLHGSNYKETQRNSLSQLYGQHTLERRFQTDAIHSTHGLDTTKTLPKNSHTLNKKLLKRLGFTKVKAPNSHHRKRLAVESRRHSSPDDSHMFIIKLPPNFVYYTNPKGEANSIADNAQKANVSTFPFNSNGKPGRIYHWNLPVLQKILGNKQPLPLTDVNGKKYVINFKRFSHFQKPWENDSIEKSYKSNYKKSLKHKSPSYYAPTAAVKKNSFNRYFSGNGKPKSFYVIKENQKNRDVYYKNIVL</sequence>
<dbReference type="EMBL" id="GBXI01006914">
    <property type="protein sequence ID" value="JAD07378.1"/>
    <property type="molecule type" value="Transcribed_RNA"/>
</dbReference>
<dbReference type="GO" id="GO:0008168">
    <property type="term" value="F:methyltransferase activity"/>
    <property type="evidence" value="ECO:0007669"/>
    <property type="project" value="UniProtKB-KW"/>
</dbReference>
<reference evidence="2" key="1">
    <citation type="submission" date="2014-11" db="EMBL/GenBank/DDBJ databases">
        <authorList>
            <person name="Geib S."/>
        </authorList>
    </citation>
    <scope>NUCLEOTIDE SEQUENCE</scope>
</reference>
<dbReference type="Pfam" id="PF16027">
    <property type="entry name" value="DUF4786"/>
    <property type="match status" value="1"/>
</dbReference>
<keyword evidence="1" id="KW-0732">Signal</keyword>
<dbReference type="AlphaFoldDB" id="A0A0A1X9P2"/>
<keyword evidence="2" id="KW-0808">Transferase</keyword>
<feature type="chain" id="PRO_5001983307" evidence="1">
    <location>
        <begin position="28"/>
        <end position="305"/>
    </location>
</feature>
<reference evidence="2" key="2">
    <citation type="journal article" date="2015" name="Gigascience">
        <title>Reconstructing a comprehensive transcriptome assembly of a white-pupal translocated strain of the pest fruit fly Bactrocera cucurbitae.</title>
        <authorList>
            <person name="Sim S.B."/>
            <person name="Calla B."/>
            <person name="Hall B."/>
            <person name="DeRego T."/>
            <person name="Geib S.M."/>
        </authorList>
    </citation>
    <scope>NUCLEOTIDE SEQUENCE</scope>
</reference>